<protein>
    <submittedName>
        <fullName evidence="2">DUF89 family protein</fullName>
    </submittedName>
</protein>
<dbReference type="SUPFAM" id="SSF111321">
    <property type="entry name" value="AF1104-like"/>
    <property type="match status" value="1"/>
</dbReference>
<dbReference type="InterPro" id="IPR002791">
    <property type="entry name" value="ARMT1-like_metal-bd"/>
</dbReference>
<dbReference type="Pfam" id="PF01937">
    <property type="entry name" value="ARMT1-like_dom"/>
    <property type="match status" value="1"/>
</dbReference>
<proteinExistence type="predicted"/>
<evidence type="ECO:0000313" key="2">
    <source>
        <dbReference type="EMBL" id="MBC8570304.1"/>
    </source>
</evidence>
<accession>A0A926EDB0</accession>
<dbReference type="InterPro" id="IPR014444">
    <property type="entry name" value="PH1575-like"/>
</dbReference>
<dbReference type="Gene3D" id="3.40.50.10880">
    <property type="entry name" value="Uncharacterised protein PF01937, DUF89, domain 3"/>
    <property type="match status" value="1"/>
</dbReference>
<feature type="domain" description="Damage-control phosphatase ARMT1-like metal-binding" evidence="1">
    <location>
        <begin position="2"/>
        <end position="271"/>
    </location>
</feature>
<evidence type="ECO:0000313" key="3">
    <source>
        <dbReference type="Proteomes" id="UP000660861"/>
    </source>
</evidence>
<dbReference type="AlphaFoldDB" id="A0A926EDB0"/>
<dbReference type="PIRSF" id="PIRSF006593">
    <property type="entry name" value="UCP006593"/>
    <property type="match status" value="1"/>
</dbReference>
<dbReference type="Gene3D" id="1.10.285.20">
    <property type="entry name" value="Uncharacterised protein PF01937, DUF89, domain 2"/>
    <property type="match status" value="1"/>
</dbReference>
<gene>
    <name evidence="2" type="ORF">H8709_05620</name>
</gene>
<keyword evidence="3" id="KW-1185">Reference proteome</keyword>
<name>A0A926EDB0_9FIRM</name>
<reference evidence="2" key="1">
    <citation type="submission" date="2020-08" db="EMBL/GenBank/DDBJ databases">
        <title>Genome public.</title>
        <authorList>
            <person name="Liu C."/>
            <person name="Sun Q."/>
        </authorList>
    </citation>
    <scope>NUCLEOTIDE SEQUENCE</scope>
    <source>
        <strain evidence="2">NSJ-54</strain>
    </source>
</reference>
<sequence length="283" mass="31423">MSCIVRREEEKIRPLSDETLKKEYMVRVLGLLSEHSGEPAPVASVYLKELGEEMLGATPSFREINKGYNRLMLLTEPDLREKIAAAKDPLSAAMRYARVGNYIDFGAMENVDKEVLEGLLDRALEEELDPGTYAAFLADLEKAERLVYLTDNCGEIVADKLLIEELKRRYPGLSITAVVRGAETINDATLIDAEEVGLTDVVPVMGSGVALPGTYLPFLSGEARDALTGADVIIAKGQGNFETLHECGLNIYYLFLCKCELFTRRFGMKQYAGIFANERRILL</sequence>
<dbReference type="InterPro" id="IPR036075">
    <property type="entry name" value="ARMT-1-like_metal-bd_sf"/>
</dbReference>
<comment type="caution">
    <text evidence="2">The sequence shown here is derived from an EMBL/GenBank/DDBJ whole genome shotgun (WGS) entry which is preliminary data.</text>
</comment>
<evidence type="ECO:0000259" key="1">
    <source>
        <dbReference type="Pfam" id="PF01937"/>
    </source>
</evidence>
<organism evidence="2 3">
    <name type="scientific">Zongyangia hominis</name>
    <dbReference type="NCBI Taxonomy" id="2763677"/>
    <lineage>
        <taxon>Bacteria</taxon>
        <taxon>Bacillati</taxon>
        <taxon>Bacillota</taxon>
        <taxon>Clostridia</taxon>
        <taxon>Eubacteriales</taxon>
        <taxon>Oscillospiraceae</taxon>
        <taxon>Zongyangia</taxon>
    </lineage>
</organism>
<dbReference type="Proteomes" id="UP000660861">
    <property type="component" value="Unassembled WGS sequence"/>
</dbReference>
<dbReference type="EMBL" id="JACRTC010000003">
    <property type="protein sequence ID" value="MBC8570304.1"/>
    <property type="molecule type" value="Genomic_DNA"/>
</dbReference>